<comment type="caution">
    <text evidence="1">The sequence shown here is derived from an EMBL/GenBank/DDBJ whole genome shotgun (WGS) entry which is preliminary data.</text>
</comment>
<protein>
    <submittedName>
        <fullName evidence="1">Uncharacterized protein</fullName>
    </submittedName>
</protein>
<proteinExistence type="predicted"/>
<sequence>MYIPCFYSLFYINLETQKSAIIQNEERLISIEKRNKAEQIICNFLIENKGKAFTSNSLINRCLELQQLGININEINSFLRYLHKIRKIGMEEKETELFFYAY</sequence>
<gene>
    <name evidence="1" type="ORF">LCGC14_1063850</name>
</gene>
<evidence type="ECO:0000313" key="1">
    <source>
        <dbReference type="EMBL" id="KKN07748.1"/>
    </source>
</evidence>
<dbReference type="AlphaFoldDB" id="A0A0F9QR87"/>
<organism evidence="1">
    <name type="scientific">marine sediment metagenome</name>
    <dbReference type="NCBI Taxonomy" id="412755"/>
    <lineage>
        <taxon>unclassified sequences</taxon>
        <taxon>metagenomes</taxon>
        <taxon>ecological metagenomes</taxon>
    </lineage>
</organism>
<accession>A0A0F9QR87</accession>
<dbReference type="EMBL" id="LAZR01004534">
    <property type="protein sequence ID" value="KKN07748.1"/>
    <property type="molecule type" value="Genomic_DNA"/>
</dbReference>
<reference evidence="1" key="1">
    <citation type="journal article" date="2015" name="Nature">
        <title>Complex archaea that bridge the gap between prokaryotes and eukaryotes.</title>
        <authorList>
            <person name="Spang A."/>
            <person name="Saw J.H."/>
            <person name="Jorgensen S.L."/>
            <person name="Zaremba-Niedzwiedzka K."/>
            <person name="Martijn J."/>
            <person name="Lind A.E."/>
            <person name="van Eijk R."/>
            <person name="Schleper C."/>
            <person name="Guy L."/>
            <person name="Ettema T.J."/>
        </authorList>
    </citation>
    <scope>NUCLEOTIDE SEQUENCE</scope>
</reference>
<name>A0A0F9QR87_9ZZZZ</name>